<evidence type="ECO:0000313" key="9">
    <source>
        <dbReference type="EMBL" id="GAA6499652.1"/>
    </source>
</evidence>
<dbReference type="Gene3D" id="3.20.20.70">
    <property type="entry name" value="Aldolase class I"/>
    <property type="match status" value="1"/>
</dbReference>
<dbReference type="InterPro" id="IPR058240">
    <property type="entry name" value="rSAM_sf"/>
</dbReference>
<dbReference type="PANTHER" id="PTHR43726:SF1">
    <property type="entry name" value="BIOTIN SYNTHASE"/>
    <property type="match status" value="1"/>
</dbReference>
<evidence type="ECO:0000256" key="6">
    <source>
        <dbReference type="ARBA" id="ARBA00023014"/>
    </source>
</evidence>
<keyword evidence="3" id="KW-0949">S-adenosyl-L-methionine</keyword>
<dbReference type="SFLD" id="SFLDS00029">
    <property type="entry name" value="Radical_SAM"/>
    <property type="match status" value="1"/>
</dbReference>
<comment type="caution">
    <text evidence="9">The sequence shown here is derived from an EMBL/GenBank/DDBJ whole genome shotgun (WGS) entry which is preliminary data.</text>
</comment>
<dbReference type="PANTHER" id="PTHR43726">
    <property type="entry name" value="3-METHYLORNITHINE SYNTHASE"/>
    <property type="match status" value="1"/>
</dbReference>
<evidence type="ECO:0000256" key="7">
    <source>
        <dbReference type="ARBA" id="ARBA00034078"/>
    </source>
</evidence>
<dbReference type="Pfam" id="PF04055">
    <property type="entry name" value="Radical_SAM"/>
    <property type="match status" value="1"/>
</dbReference>
<dbReference type="InterPro" id="IPR007197">
    <property type="entry name" value="rSAM"/>
</dbReference>
<organism evidence="9 10">
    <name type="scientific">Blautia parvula</name>
    <dbReference type="NCBI Taxonomy" id="2877527"/>
    <lineage>
        <taxon>Bacteria</taxon>
        <taxon>Bacillati</taxon>
        <taxon>Bacillota</taxon>
        <taxon>Clostridia</taxon>
        <taxon>Lachnospirales</taxon>
        <taxon>Lachnospiraceae</taxon>
        <taxon>Blautia</taxon>
    </lineage>
</organism>
<dbReference type="SFLD" id="SFLDG01060">
    <property type="entry name" value="BATS_domain_containing"/>
    <property type="match status" value="1"/>
</dbReference>
<evidence type="ECO:0000256" key="4">
    <source>
        <dbReference type="ARBA" id="ARBA00022723"/>
    </source>
</evidence>
<evidence type="ECO:0000256" key="1">
    <source>
        <dbReference type="ARBA" id="ARBA00001966"/>
    </source>
</evidence>
<dbReference type="EMBL" id="BAABZQ010000001">
    <property type="protein sequence ID" value="GAA6499652.1"/>
    <property type="molecule type" value="Genomic_DNA"/>
</dbReference>
<evidence type="ECO:0000256" key="3">
    <source>
        <dbReference type="ARBA" id="ARBA00022691"/>
    </source>
</evidence>
<dbReference type="PROSITE" id="PS51918">
    <property type="entry name" value="RADICAL_SAM"/>
    <property type="match status" value="1"/>
</dbReference>
<comment type="cofactor">
    <cofactor evidence="7">
        <name>[2Fe-2S] cluster</name>
        <dbReference type="ChEBI" id="CHEBI:190135"/>
    </cofactor>
</comment>
<dbReference type="Proteomes" id="UP001600941">
    <property type="component" value="Unassembled WGS sequence"/>
</dbReference>
<evidence type="ECO:0000259" key="8">
    <source>
        <dbReference type="PROSITE" id="PS51918"/>
    </source>
</evidence>
<dbReference type="InterPro" id="IPR024021">
    <property type="entry name" value="FeFe-hyd_HydE_rSAM"/>
</dbReference>
<proteinExistence type="predicted"/>
<evidence type="ECO:0000256" key="2">
    <source>
        <dbReference type="ARBA" id="ARBA00022485"/>
    </source>
</evidence>
<keyword evidence="10" id="KW-1185">Reference proteome</keyword>
<accession>A0ABQ0BSY0</accession>
<dbReference type="SFLD" id="SFLDF00348">
    <property type="entry name" value="FeFe_hydrogenase_maturase_(Hyd"/>
    <property type="match status" value="1"/>
</dbReference>
<keyword evidence="5" id="KW-0408">Iron</keyword>
<dbReference type="InterPro" id="IPR034422">
    <property type="entry name" value="HydE/PylB-like"/>
</dbReference>
<dbReference type="RefSeq" id="WP_227210082.1">
    <property type="nucleotide sequence ID" value="NZ_BAABZQ010000001.1"/>
</dbReference>
<reference evidence="9 10" key="1">
    <citation type="submission" date="2024-04" db="EMBL/GenBank/DDBJ databases">
        <title>Defined microbial consortia suppress multidrug-resistant proinflammatory Enterobacteriaceae via ecological control.</title>
        <authorList>
            <person name="Furuichi M."/>
            <person name="Kawaguchi T."/>
            <person name="Pust M."/>
            <person name="Yasuma K."/>
            <person name="Plichta D."/>
            <person name="Hasegawa N."/>
            <person name="Ohya T."/>
            <person name="Bhattarai S."/>
            <person name="Sasajima S."/>
            <person name="Aoto Y."/>
            <person name="Tuganbaev T."/>
            <person name="Yaginuma M."/>
            <person name="Ueda M."/>
            <person name="Okahashi N."/>
            <person name="Amafuji K."/>
            <person name="Kiridooshi Y."/>
            <person name="Sugita K."/>
            <person name="Strazar M."/>
            <person name="Skelly A."/>
            <person name="Suda W."/>
            <person name="Hattori M."/>
            <person name="Nakamoto N."/>
            <person name="Caballero S."/>
            <person name="Norman J."/>
            <person name="Olle B."/>
            <person name="Tanoue T."/>
            <person name="Arita M."/>
            <person name="Bucci V."/>
            <person name="Atarashi K."/>
            <person name="Xavier R."/>
            <person name="Honda K."/>
        </authorList>
    </citation>
    <scope>NUCLEOTIDE SEQUENCE [LARGE SCALE GENOMIC DNA]</scope>
    <source>
        <strain evidence="10">k34-0107-D12</strain>
    </source>
</reference>
<dbReference type="InterPro" id="IPR006638">
    <property type="entry name" value="Elp3/MiaA/NifB-like_rSAM"/>
</dbReference>
<comment type="cofactor">
    <cofactor evidence="1">
        <name>[4Fe-4S] cluster</name>
        <dbReference type="ChEBI" id="CHEBI:49883"/>
    </cofactor>
</comment>
<dbReference type="PIRSF" id="PIRSF004762">
    <property type="entry name" value="CHP00423"/>
    <property type="match status" value="1"/>
</dbReference>
<dbReference type="InterPro" id="IPR010722">
    <property type="entry name" value="BATS_dom"/>
</dbReference>
<dbReference type="NCBIfam" id="TIGR03956">
    <property type="entry name" value="rSAM_HydE"/>
    <property type="match status" value="1"/>
</dbReference>
<dbReference type="InterPro" id="IPR013785">
    <property type="entry name" value="Aldolase_TIM"/>
</dbReference>
<keyword evidence="6" id="KW-0411">Iron-sulfur</keyword>
<dbReference type="CDD" id="cd01335">
    <property type="entry name" value="Radical_SAM"/>
    <property type="match status" value="1"/>
</dbReference>
<keyword evidence="2" id="KW-0004">4Fe-4S</keyword>
<dbReference type="SFLD" id="SFLDG01280">
    <property type="entry name" value="HydE/PylB-like"/>
    <property type="match status" value="1"/>
</dbReference>
<evidence type="ECO:0000256" key="5">
    <source>
        <dbReference type="ARBA" id="ARBA00023004"/>
    </source>
</evidence>
<evidence type="ECO:0000313" key="10">
    <source>
        <dbReference type="Proteomes" id="UP001600941"/>
    </source>
</evidence>
<keyword evidence="4" id="KW-0479">Metal-binding</keyword>
<feature type="domain" description="Radical SAM core" evidence="8">
    <location>
        <begin position="52"/>
        <end position="274"/>
    </location>
</feature>
<dbReference type="SUPFAM" id="SSF102114">
    <property type="entry name" value="Radical SAM enzymes"/>
    <property type="match status" value="1"/>
</dbReference>
<sequence length="352" mass="39989">MTENLFDKIDRLEAGESLDRESYTALIEKRNEELAGYLFGKAAGMREKHYGNRIYIRGLIEFTNYCRNDCYYCGIRKGNRKAERYRLGREEILECCRKGYVLGFRTFVLQGGEDPWYTDDRIAELVRDIKKEHSDCAVTLSVGEKEREAYQKFFDAGADRYLLRHETVCEEHYRTLHPPSMSYAHRQECLRNLKDIGFQTGCGFMVGTPGQTAENLADELLFLKEFQPAMVGIGPFIPHRDTPFGTKAPGSAELTLYLLGLIRLLLPKVLLPATTALGTISDDGRERGILAGANVVMPNLSASLVQGKYELYDHKIYTGAENAAELELLRSRMKKIGCEVTVDRGDTKMYTR</sequence>
<protein>
    <submittedName>
        <fullName evidence="9">[FeFe] hydrogenase H-cluster radical SAM maturase HydE</fullName>
    </submittedName>
</protein>
<gene>
    <name evidence="9" type="primary">hydE</name>
    <name evidence="9" type="ORF">K340107D12_24680</name>
</gene>
<name>A0ABQ0BSY0_9FIRM</name>
<dbReference type="SMART" id="SM00729">
    <property type="entry name" value="Elp3"/>
    <property type="match status" value="1"/>
</dbReference>
<dbReference type="SMART" id="SM00876">
    <property type="entry name" value="BATS"/>
    <property type="match status" value="1"/>
</dbReference>